<dbReference type="SUPFAM" id="SSF51905">
    <property type="entry name" value="FAD/NAD(P)-binding domain"/>
    <property type="match status" value="1"/>
</dbReference>
<evidence type="ECO:0000259" key="5">
    <source>
        <dbReference type="Pfam" id="PF01266"/>
    </source>
</evidence>
<keyword evidence="4" id="KW-0560">Oxidoreductase</keyword>
<sequence>MIVIIGSGILGVSAAYQLIKQGEEVLLVDADFEGKATIAGAGIICPWISTKKDPDFYELAKASATYYPSLIEELGRDGEGETGYDQCGALALGRDDQEIQLLYDEAVNKREKTAFVGEVKKLTNKEAKDHFPPLQEGVSAVYVSGGARVDGKLLNQALVQAFVKRGGKLLTERVELFHEGEEVIVQTSEGNIRAEQVIVAAGAWSKQLLDKLDVSITLEPQRGQIAHVHAGEDTASWPVVLPQSSHYIVAFDDSRVVFGATREAGSGFDYRLTAGGVEEVLHEGLSVAPGLKSATLGEVRVGFRPMGPDALPLLGKVEGFRNLIVATGLGPSGLTIGPYAGKLAAKLAMQQEVEHDLAPFNPLRT</sequence>
<evidence type="ECO:0000256" key="2">
    <source>
        <dbReference type="ARBA" id="ARBA00009410"/>
    </source>
</evidence>
<dbReference type="RefSeq" id="WP_343784425.1">
    <property type="nucleotide sequence ID" value="NZ_BAAACZ010000027.1"/>
</dbReference>
<evidence type="ECO:0000256" key="3">
    <source>
        <dbReference type="ARBA" id="ARBA00022630"/>
    </source>
</evidence>
<keyword evidence="3" id="KW-0285">Flavoprotein</keyword>
<evidence type="ECO:0000256" key="1">
    <source>
        <dbReference type="ARBA" id="ARBA00001974"/>
    </source>
</evidence>
<dbReference type="InterPro" id="IPR036188">
    <property type="entry name" value="FAD/NAD-bd_sf"/>
</dbReference>
<dbReference type="PANTHER" id="PTHR13847">
    <property type="entry name" value="SARCOSINE DEHYDROGENASE-RELATED"/>
    <property type="match status" value="1"/>
</dbReference>
<organism evidence="6 7">
    <name type="scientific">Alkalibacillus silvisoli</name>
    <dbReference type="NCBI Taxonomy" id="392823"/>
    <lineage>
        <taxon>Bacteria</taxon>
        <taxon>Bacillati</taxon>
        <taxon>Bacillota</taxon>
        <taxon>Bacilli</taxon>
        <taxon>Bacillales</taxon>
        <taxon>Bacillaceae</taxon>
        <taxon>Alkalibacillus</taxon>
    </lineage>
</organism>
<name>A0ABP3K262_9BACI</name>
<dbReference type="Gene3D" id="3.50.50.60">
    <property type="entry name" value="FAD/NAD(P)-binding domain"/>
    <property type="match status" value="1"/>
</dbReference>
<keyword evidence="7" id="KW-1185">Reference proteome</keyword>
<proteinExistence type="inferred from homology"/>
<dbReference type="PANTHER" id="PTHR13847:SF286">
    <property type="entry name" value="D-AMINO ACID DEHYDROGENASE"/>
    <property type="match status" value="1"/>
</dbReference>
<comment type="caution">
    <text evidence="6">The sequence shown here is derived from an EMBL/GenBank/DDBJ whole genome shotgun (WGS) entry which is preliminary data.</text>
</comment>
<comment type="similarity">
    <text evidence="2">Belongs to the DadA oxidoreductase family.</text>
</comment>
<accession>A0ABP3K262</accession>
<feature type="domain" description="FAD dependent oxidoreductase" evidence="5">
    <location>
        <begin position="2"/>
        <end position="347"/>
    </location>
</feature>
<dbReference type="Gene3D" id="3.30.9.10">
    <property type="entry name" value="D-Amino Acid Oxidase, subunit A, domain 2"/>
    <property type="match status" value="1"/>
</dbReference>
<comment type="cofactor">
    <cofactor evidence="1">
        <name>FAD</name>
        <dbReference type="ChEBI" id="CHEBI:57692"/>
    </cofactor>
</comment>
<evidence type="ECO:0000313" key="7">
    <source>
        <dbReference type="Proteomes" id="UP001500740"/>
    </source>
</evidence>
<protein>
    <submittedName>
        <fullName evidence="6">FAD-binding oxidoreductase</fullName>
    </submittedName>
</protein>
<evidence type="ECO:0000256" key="4">
    <source>
        <dbReference type="ARBA" id="ARBA00023002"/>
    </source>
</evidence>
<dbReference type="EMBL" id="BAAACZ010000027">
    <property type="protein sequence ID" value="GAA0469789.1"/>
    <property type="molecule type" value="Genomic_DNA"/>
</dbReference>
<gene>
    <name evidence="6" type="ORF">GCM10008935_27090</name>
</gene>
<dbReference type="SUPFAM" id="SSF54373">
    <property type="entry name" value="FAD-linked reductases, C-terminal domain"/>
    <property type="match status" value="1"/>
</dbReference>
<reference evidence="7" key="1">
    <citation type="journal article" date="2019" name="Int. J. Syst. Evol. Microbiol.">
        <title>The Global Catalogue of Microorganisms (GCM) 10K type strain sequencing project: providing services to taxonomists for standard genome sequencing and annotation.</title>
        <authorList>
            <consortium name="The Broad Institute Genomics Platform"/>
            <consortium name="The Broad Institute Genome Sequencing Center for Infectious Disease"/>
            <person name="Wu L."/>
            <person name="Ma J."/>
        </authorList>
    </citation>
    <scope>NUCLEOTIDE SEQUENCE [LARGE SCALE GENOMIC DNA]</scope>
    <source>
        <strain evidence="7">JCM 14193</strain>
    </source>
</reference>
<evidence type="ECO:0000313" key="6">
    <source>
        <dbReference type="EMBL" id="GAA0469789.1"/>
    </source>
</evidence>
<dbReference type="InterPro" id="IPR006076">
    <property type="entry name" value="FAD-dep_OxRdtase"/>
</dbReference>
<dbReference type="Pfam" id="PF01266">
    <property type="entry name" value="DAO"/>
    <property type="match status" value="1"/>
</dbReference>
<dbReference type="Proteomes" id="UP001500740">
    <property type="component" value="Unassembled WGS sequence"/>
</dbReference>